<evidence type="ECO:0000313" key="2">
    <source>
        <dbReference type="Proteomes" id="UP000316855"/>
    </source>
</evidence>
<dbReference type="Proteomes" id="UP000316855">
    <property type="component" value="Chromosome"/>
</dbReference>
<reference evidence="1 2" key="1">
    <citation type="submission" date="2019-02" db="EMBL/GenBank/DDBJ databases">
        <title>Deep-cultivation of Planctomycetes and their phenomic and genomic characterization uncovers novel biology.</title>
        <authorList>
            <person name="Wiegand S."/>
            <person name="Jogler M."/>
            <person name="Boedeker C."/>
            <person name="Pinto D."/>
            <person name="Vollmers J."/>
            <person name="Rivas-Marin E."/>
            <person name="Kohn T."/>
            <person name="Peeters S.H."/>
            <person name="Heuer A."/>
            <person name="Rast P."/>
            <person name="Oberbeckmann S."/>
            <person name="Bunk B."/>
            <person name="Jeske O."/>
            <person name="Meyerdierks A."/>
            <person name="Storesund J.E."/>
            <person name="Kallscheuer N."/>
            <person name="Luecker S."/>
            <person name="Lage O.M."/>
            <person name="Pohl T."/>
            <person name="Merkel B.J."/>
            <person name="Hornburger P."/>
            <person name="Mueller R.-W."/>
            <person name="Bruemmer F."/>
            <person name="Labrenz M."/>
            <person name="Spormann A.M."/>
            <person name="Op den Camp H."/>
            <person name="Overmann J."/>
            <person name="Amann R."/>
            <person name="Jetten M.S.M."/>
            <person name="Mascher T."/>
            <person name="Medema M.H."/>
            <person name="Devos D.P."/>
            <person name="Kaster A.-K."/>
            <person name="Ovreas L."/>
            <person name="Rohde M."/>
            <person name="Galperin M.Y."/>
            <person name="Jogler C."/>
        </authorList>
    </citation>
    <scope>NUCLEOTIDE SEQUENCE [LARGE SCALE GENOMIC DNA]</scope>
    <source>
        <strain evidence="1 2">Pan161</strain>
    </source>
</reference>
<keyword evidence="2" id="KW-1185">Reference proteome</keyword>
<organism evidence="1 2">
    <name type="scientific">Gimesia algae</name>
    <dbReference type="NCBI Taxonomy" id="2527971"/>
    <lineage>
        <taxon>Bacteria</taxon>
        <taxon>Pseudomonadati</taxon>
        <taxon>Planctomycetota</taxon>
        <taxon>Planctomycetia</taxon>
        <taxon>Planctomycetales</taxon>
        <taxon>Planctomycetaceae</taxon>
        <taxon>Gimesia</taxon>
    </lineage>
</organism>
<dbReference type="KEGG" id="gax:Pan161_52650"/>
<dbReference type="OrthoDB" id="287281at2"/>
<dbReference type="AlphaFoldDB" id="A0A517VKN9"/>
<accession>A0A517VKN9</accession>
<sequence length="442" mass="51054">MDSWKLAVRRYQDIVPEADIPRINFPREKLLAWLRNEACPAVEEYSQRLRFQEYANWPLIALNPGADTPERQLIDSLEQGILKCAKTLSQLTKEELIGKNLEDQNQPQSYVREETVEITAERTTCVKRIIGKSNELEIVLSQVEYLSLISDLSLVNSSDYFAPVQEIPKDVDGKKVQRGELIIAFNYELDPVGNYMIRCLLERARQWYELLSKTRCMIKKAIEATGRPYQQLVDQLENEWKNLEADWSECQHLLKSGKKNRLINSAVILTQIYAAFGLKPELHWLSLPDKFLNHEIESIRNRLTAFLNKETTDRIAHALGDLKNLYGKDEQQTDVVEEAIANGDLVLISKSKKAYWEKKKISDQISGRRWDLLLLLAKKAKRRACVREHDLFPEGSSSLSAMATSWSRLNERLPESLWTLVKNGVEPRSYILRLDSAQIHIF</sequence>
<proteinExistence type="predicted"/>
<protein>
    <submittedName>
        <fullName evidence="1">Uncharacterized protein</fullName>
    </submittedName>
</protein>
<evidence type="ECO:0000313" key="1">
    <source>
        <dbReference type="EMBL" id="QDT93584.1"/>
    </source>
</evidence>
<gene>
    <name evidence="1" type="ORF">Pan161_52650</name>
</gene>
<dbReference type="RefSeq" id="WP_145231578.1">
    <property type="nucleotide sequence ID" value="NZ_CP036343.1"/>
</dbReference>
<name>A0A517VKN9_9PLAN</name>
<dbReference type="EMBL" id="CP036343">
    <property type="protein sequence ID" value="QDT93584.1"/>
    <property type="molecule type" value="Genomic_DNA"/>
</dbReference>